<dbReference type="Pfam" id="PF03729">
    <property type="entry name" value="DUF308"/>
    <property type="match status" value="1"/>
</dbReference>
<name>A0A1W1CB69_9ZZZZ</name>
<evidence type="ECO:0008006" key="3">
    <source>
        <dbReference type="Google" id="ProtNLM"/>
    </source>
</evidence>
<feature type="transmembrane region" description="Helical" evidence="1">
    <location>
        <begin position="35"/>
        <end position="54"/>
    </location>
</feature>
<feature type="transmembrane region" description="Helical" evidence="1">
    <location>
        <begin position="117"/>
        <end position="135"/>
    </location>
</feature>
<dbReference type="EMBL" id="FPHC01000067">
    <property type="protein sequence ID" value="SFV62962.1"/>
    <property type="molecule type" value="Genomic_DNA"/>
</dbReference>
<dbReference type="InterPro" id="IPR052712">
    <property type="entry name" value="Acid_resist_chaperone_HdeD"/>
</dbReference>
<feature type="transmembrane region" description="Helical" evidence="1">
    <location>
        <begin position="12"/>
        <end position="29"/>
    </location>
</feature>
<keyword evidence="1" id="KW-0812">Transmembrane</keyword>
<evidence type="ECO:0000256" key="1">
    <source>
        <dbReference type="SAM" id="Phobius"/>
    </source>
</evidence>
<feature type="transmembrane region" description="Helical" evidence="1">
    <location>
        <begin position="61"/>
        <end position="79"/>
    </location>
</feature>
<protein>
    <recommendedName>
        <fullName evidence="3">Bll4390 protein</fullName>
    </recommendedName>
</protein>
<keyword evidence="1" id="KW-1133">Transmembrane helix</keyword>
<reference evidence="2" key="1">
    <citation type="submission" date="2016-10" db="EMBL/GenBank/DDBJ databases">
        <authorList>
            <person name="de Groot N.N."/>
        </authorList>
    </citation>
    <scope>NUCLEOTIDE SEQUENCE</scope>
</reference>
<accession>A0A1W1CB69</accession>
<keyword evidence="1" id="KW-0472">Membrane</keyword>
<gene>
    <name evidence="2" type="ORF">MNB_SV-6-534</name>
</gene>
<feature type="transmembrane region" description="Helical" evidence="1">
    <location>
        <begin position="85"/>
        <end position="110"/>
    </location>
</feature>
<dbReference type="PANTHER" id="PTHR34989">
    <property type="entry name" value="PROTEIN HDED"/>
    <property type="match status" value="1"/>
</dbReference>
<sequence>MIEKFRKYAKVGGALFVILGIVGMLFPTFMTLGTLAFVSYLMLFAGVSSAMLTWVSNRNDWVGWLKSFILIAVSLYMIFYPMAGVATLGLLFSIYFFMDAFAGFGVAFSAEEKAHKWVWFFNAISSLILAVIFIIDWPFSSLWLVGFLVGISLFFDGIALFVGGSALSALEEEQKETENE</sequence>
<evidence type="ECO:0000313" key="2">
    <source>
        <dbReference type="EMBL" id="SFV62962.1"/>
    </source>
</evidence>
<dbReference type="PANTHER" id="PTHR34989:SF1">
    <property type="entry name" value="PROTEIN HDED"/>
    <property type="match status" value="1"/>
</dbReference>
<dbReference type="InterPro" id="IPR005325">
    <property type="entry name" value="DUF308_memb"/>
</dbReference>
<dbReference type="AlphaFoldDB" id="A0A1W1CB69"/>
<dbReference type="GO" id="GO:0005886">
    <property type="term" value="C:plasma membrane"/>
    <property type="evidence" value="ECO:0007669"/>
    <property type="project" value="TreeGrafter"/>
</dbReference>
<organism evidence="2">
    <name type="scientific">hydrothermal vent metagenome</name>
    <dbReference type="NCBI Taxonomy" id="652676"/>
    <lineage>
        <taxon>unclassified sequences</taxon>
        <taxon>metagenomes</taxon>
        <taxon>ecological metagenomes</taxon>
    </lineage>
</organism>
<proteinExistence type="predicted"/>
<feature type="transmembrane region" description="Helical" evidence="1">
    <location>
        <begin position="141"/>
        <end position="162"/>
    </location>
</feature>